<dbReference type="SMART" id="SM00448">
    <property type="entry name" value="REC"/>
    <property type="match status" value="1"/>
</dbReference>
<keyword evidence="4" id="KW-0808">Transferase</keyword>
<dbReference type="SUPFAM" id="SSF52172">
    <property type="entry name" value="CheY-like"/>
    <property type="match status" value="1"/>
</dbReference>
<keyword evidence="5" id="KW-1185">Reference proteome</keyword>
<feature type="modified residue" description="4-aspartylphosphate" evidence="2">
    <location>
        <position position="142"/>
    </location>
</feature>
<sequence length="218" mass="23703">MAHASAQDIILLDEQMLNESTREKLASLQGPVIELVGQNKQSEPPESCFAASVYKPVHRRALYAAIENALLQEEESDAVNLEEPSSAPEQQALVLLVEDNLTNQIVAKGILGLFGLTVEVAENGEVALAMLKETTYNLIFMDCQMPVMDGYEATRAIRELDPSSATPKGVPVIALSANAMKGDDQLCFDAGMDDHVAKPISKDRLGEVIELWLGKKHS</sequence>
<organism evidence="4 5">
    <name type="scientific">Marinomonas aquimarina</name>
    <dbReference type="NCBI Taxonomy" id="295068"/>
    <lineage>
        <taxon>Bacteria</taxon>
        <taxon>Pseudomonadati</taxon>
        <taxon>Pseudomonadota</taxon>
        <taxon>Gammaproteobacteria</taxon>
        <taxon>Oceanospirillales</taxon>
        <taxon>Oceanospirillaceae</taxon>
        <taxon>Marinomonas</taxon>
    </lineage>
</organism>
<evidence type="ECO:0000313" key="5">
    <source>
        <dbReference type="Proteomes" id="UP000092627"/>
    </source>
</evidence>
<dbReference type="Gene3D" id="3.40.50.2300">
    <property type="match status" value="1"/>
</dbReference>
<dbReference type="GO" id="GO:0004673">
    <property type="term" value="F:protein histidine kinase activity"/>
    <property type="evidence" value="ECO:0007669"/>
    <property type="project" value="UniProtKB-EC"/>
</dbReference>
<name>A0A1A8TKJ7_9GAMM</name>
<dbReference type="AlphaFoldDB" id="A0A1A8TKJ7"/>
<evidence type="ECO:0000313" key="4">
    <source>
        <dbReference type="EMBL" id="SBS32875.1"/>
    </source>
</evidence>
<dbReference type="PANTHER" id="PTHR45339:SF5">
    <property type="entry name" value="HISTIDINE KINASE"/>
    <property type="match status" value="1"/>
</dbReference>
<evidence type="ECO:0000256" key="1">
    <source>
        <dbReference type="ARBA" id="ARBA00022553"/>
    </source>
</evidence>
<dbReference type="InterPro" id="IPR001789">
    <property type="entry name" value="Sig_transdc_resp-reg_receiver"/>
</dbReference>
<dbReference type="GO" id="GO:0000160">
    <property type="term" value="P:phosphorelay signal transduction system"/>
    <property type="evidence" value="ECO:0007669"/>
    <property type="project" value="InterPro"/>
</dbReference>
<dbReference type="Pfam" id="PF00072">
    <property type="entry name" value="Response_reg"/>
    <property type="match status" value="1"/>
</dbReference>
<dbReference type="PROSITE" id="PS50110">
    <property type="entry name" value="RESPONSE_REGULATORY"/>
    <property type="match status" value="1"/>
</dbReference>
<reference evidence="4 5" key="1">
    <citation type="submission" date="2016-06" db="EMBL/GenBank/DDBJ databases">
        <authorList>
            <person name="Kjaerup R.B."/>
            <person name="Dalgaard T.S."/>
            <person name="Juul-Madsen H.R."/>
        </authorList>
    </citation>
    <scope>NUCLEOTIDE SEQUENCE [LARGE SCALE GENOMIC DNA]</scope>
    <source>
        <strain evidence="4 5">CECT 5080</strain>
    </source>
</reference>
<evidence type="ECO:0000256" key="2">
    <source>
        <dbReference type="PROSITE-ProRule" id="PRU00169"/>
    </source>
</evidence>
<accession>A0A1A8TKJ7</accession>
<dbReference type="Proteomes" id="UP000092627">
    <property type="component" value="Unassembled WGS sequence"/>
</dbReference>
<gene>
    <name evidence="4" type="primary">arcB</name>
    <name evidence="4" type="ORF">MAQ5080_02386</name>
</gene>
<dbReference type="EC" id="2.7.13.3" evidence="4"/>
<dbReference type="PANTHER" id="PTHR45339">
    <property type="entry name" value="HYBRID SIGNAL TRANSDUCTION HISTIDINE KINASE J"/>
    <property type="match status" value="1"/>
</dbReference>
<protein>
    <submittedName>
        <fullName evidence="4">Aerobic respiration control sensor protein ArcB</fullName>
        <ecNumber evidence="4">2.7.13.3</ecNumber>
    </submittedName>
</protein>
<proteinExistence type="predicted"/>
<feature type="domain" description="Response regulatory" evidence="3">
    <location>
        <begin position="93"/>
        <end position="213"/>
    </location>
</feature>
<evidence type="ECO:0000259" key="3">
    <source>
        <dbReference type="PROSITE" id="PS50110"/>
    </source>
</evidence>
<dbReference type="EMBL" id="FLOC01000013">
    <property type="protein sequence ID" value="SBS32875.1"/>
    <property type="molecule type" value="Genomic_DNA"/>
</dbReference>
<keyword evidence="1 2" id="KW-0597">Phosphoprotein</keyword>
<dbReference type="InterPro" id="IPR011006">
    <property type="entry name" value="CheY-like_superfamily"/>
</dbReference>
<dbReference type="CDD" id="cd17546">
    <property type="entry name" value="REC_hyHK_CKI1_RcsC-like"/>
    <property type="match status" value="1"/>
</dbReference>
<dbReference type="STRING" id="295068.MAQ5080_02386"/>